<dbReference type="Proteomes" id="UP000682982">
    <property type="component" value="Unassembled WGS sequence"/>
</dbReference>
<dbReference type="CDD" id="cd06225">
    <property type="entry name" value="HAMP"/>
    <property type="match status" value="1"/>
</dbReference>
<evidence type="ECO:0000256" key="10">
    <source>
        <dbReference type="ARBA" id="ARBA00029447"/>
    </source>
</evidence>
<evidence type="ECO:0000256" key="12">
    <source>
        <dbReference type="SAM" id="Coils"/>
    </source>
</evidence>
<evidence type="ECO:0000256" key="5">
    <source>
        <dbReference type="ARBA" id="ARBA00022519"/>
    </source>
</evidence>
<keyword evidence="8 14" id="KW-0472">Membrane</keyword>
<dbReference type="Pfam" id="PF00015">
    <property type="entry name" value="MCPsignal"/>
    <property type="match status" value="1"/>
</dbReference>
<dbReference type="Pfam" id="PF00672">
    <property type="entry name" value="HAMP"/>
    <property type="match status" value="1"/>
</dbReference>
<evidence type="ECO:0000259" key="15">
    <source>
        <dbReference type="PROSITE" id="PS50111"/>
    </source>
</evidence>
<protein>
    <submittedName>
        <fullName evidence="17">Tar ligand binding domain-containing protein</fullName>
    </submittedName>
</protein>
<keyword evidence="6 14" id="KW-0812">Transmembrane</keyword>
<evidence type="ECO:0000256" key="2">
    <source>
        <dbReference type="ARBA" id="ARBA00022475"/>
    </source>
</evidence>
<feature type="transmembrane region" description="Helical" evidence="14">
    <location>
        <begin position="186"/>
        <end position="208"/>
    </location>
</feature>
<dbReference type="EMBL" id="JAGSPK010000002">
    <property type="protein sequence ID" value="MBR7792205.1"/>
    <property type="molecule type" value="Genomic_DNA"/>
</dbReference>
<dbReference type="InterPro" id="IPR004090">
    <property type="entry name" value="Chemotax_Me-accpt_rcpt"/>
</dbReference>
<dbReference type="Gene3D" id="1.10.287.950">
    <property type="entry name" value="Methyl-accepting chemotaxis protein"/>
    <property type="match status" value="1"/>
</dbReference>
<dbReference type="PROSITE" id="PS50111">
    <property type="entry name" value="CHEMOTAXIS_TRANSDUC_2"/>
    <property type="match status" value="1"/>
</dbReference>
<reference evidence="17 18" key="1">
    <citation type="submission" date="2021-04" db="EMBL/GenBank/DDBJ databases">
        <title>novel species isolated from subtropical streams in China.</title>
        <authorList>
            <person name="Lu H."/>
        </authorList>
    </citation>
    <scope>NUCLEOTIDE SEQUENCE [LARGE SCALE GENOMIC DNA]</scope>
    <source>
        <strain evidence="17 18">FT147W</strain>
    </source>
</reference>
<keyword evidence="2" id="KW-1003">Cell membrane</keyword>
<evidence type="ECO:0000313" key="18">
    <source>
        <dbReference type="Proteomes" id="UP000682982"/>
    </source>
</evidence>
<dbReference type="PROSITE" id="PS50885">
    <property type="entry name" value="HAMP"/>
    <property type="match status" value="1"/>
</dbReference>
<dbReference type="PRINTS" id="PR00260">
    <property type="entry name" value="CHEMTRNSDUCR"/>
</dbReference>
<feature type="transmembrane region" description="Helical" evidence="14">
    <location>
        <begin position="12"/>
        <end position="32"/>
    </location>
</feature>
<evidence type="ECO:0000256" key="11">
    <source>
        <dbReference type="PROSITE-ProRule" id="PRU00284"/>
    </source>
</evidence>
<dbReference type="SUPFAM" id="SSF58104">
    <property type="entry name" value="Methyl-accepting chemotaxis protein (MCP) signaling domain"/>
    <property type="match status" value="1"/>
</dbReference>
<evidence type="ECO:0000256" key="14">
    <source>
        <dbReference type="SAM" id="Phobius"/>
    </source>
</evidence>
<comment type="caution">
    <text evidence="17">The sequence shown here is derived from an EMBL/GenBank/DDBJ whole genome shotgun (WGS) entry which is preliminary data.</text>
</comment>
<evidence type="ECO:0000256" key="13">
    <source>
        <dbReference type="SAM" id="MobiDB-lite"/>
    </source>
</evidence>
<dbReference type="PANTHER" id="PTHR43531">
    <property type="entry name" value="PROTEIN ICFG"/>
    <property type="match status" value="1"/>
</dbReference>
<keyword evidence="12" id="KW-0175">Coiled coil</keyword>
<evidence type="ECO:0000256" key="1">
    <source>
        <dbReference type="ARBA" id="ARBA00004429"/>
    </source>
</evidence>
<name>A0ABS5H0G5_9BURK</name>
<dbReference type="Pfam" id="PF02203">
    <property type="entry name" value="TarH"/>
    <property type="match status" value="1"/>
</dbReference>
<evidence type="ECO:0000256" key="7">
    <source>
        <dbReference type="ARBA" id="ARBA00022989"/>
    </source>
</evidence>
<dbReference type="InterPro" id="IPR003122">
    <property type="entry name" value="Tar_rcpt_lig-bd"/>
</dbReference>
<gene>
    <name evidence="17" type="ORF">KDM87_06305</name>
</gene>
<dbReference type="CDD" id="cd11386">
    <property type="entry name" value="MCP_signal"/>
    <property type="match status" value="1"/>
</dbReference>
<dbReference type="SMART" id="SM00283">
    <property type="entry name" value="MA"/>
    <property type="match status" value="1"/>
</dbReference>
<keyword evidence="9 11" id="KW-0807">Transducer</keyword>
<dbReference type="SMART" id="SM00304">
    <property type="entry name" value="HAMP"/>
    <property type="match status" value="1"/>
</dbReference>
<evidence type="ECO:0000259" key="16">
    <source>
        <dbReference type="PROSITE" id="PS50885"/>
    </source>
</evidence>
<evidence type="ECO:0000256" key="3">
    <source>
        <dbReference type="ARBA" id="ARBA00022481"/>
    </source>
</evidence>
<feature type="domain" description="HAMP" evidence="16">
    <location>
        <begin position="210"/>
        <end position="262"/>
    </location>
</feature>
<keyword evidence="4" id="KW-0145">Chemotaxis</keyword>
<feature type="compositionally biased region" description="Low complexity" evidence="13">
    <location>
        <begin position="295"/>
        <end position="317"/>
    </location>
</feature>
<comment type="similarity">
    <text evidence="10">Belongs to the methyl-accepting chemotaxis (MCP) protein family.</text>
</comment>
<dbReference type="RefSeq" id="WP_212678280.1">
    <property type="nucleotide sequence ID" value="NZ_JAGSPK010000002.1"/>
</dbReference>
<dbReference type="InterPro" id="IPR004089">
    <property type="entry name" value="MCPsignal_dom"/>
</dbReference>
<keyword evidence="5" id="KW-0997">Cell inner membrane</keyword>
<dbReference type="InterPro" id="IPR051310">
    <property type="entry name" value="MCP_chemotaxis"/>
</dbReference>
<keyword evidence="18" id="KW-1185">Reference proteome</keyword>
<feature type="domain" description="Methyl-accepting transducer" evidence="15">
    <location>
        <begin position="267"/>
        <end position="496"/>
    </location>
</feature>
<dbReference type="PANTHER" id="PTHR43531:SF14">
    <property type="entry name" value="METHYL-ACCEPTING CHEMOTAXIS PROTEIN I-RELATED"/>
    <property type="match status" value="1"/>
</dbReference>
<evidence type="ECO:0000256" key="4">
    <source>
        <dbReference type="ARBA" id="ARBA00022500"/>
    </source>
</evidence>
<feature type="region of interest" description="Disordered" evidence="13">
    <location>
        <begin position="290"/>
        <end position="317"/>
    </location>
</feature>
<evidence type="ECO:0000256" key="6">
    <source>
        <dbReference type="ARBA" id="ARBA00022692"/>
    </source>
</evidence>
<dbReference type="InterPro" id="IPR003660">
    <property type="entry name" value="HAMP_dom"/>
</dbReference>
<evidence type="ECO:0000256" key="8">
    <source>
        <dbReference type="ARBA" id="ARBA00023136"/>
    </source>
</evidence>
<organism evidence="17 18">
    <name type="scientific">Undibacterium rivi</name>
    <dbReference type="NCBI Taxonomy" id="2828729"/>
    <lineage>
        <taxon>Bacteria</taxon>
        <taxon>Pseudomonadati</taxon>
        <taxon>Pseudomonadota</taxon>
        <taxon>Betaproteobacteria</taxon>
        <taxon>Burkholderiales</taxon>
        <taxon>Oxalobacteraceae</taxon>
        <taxon>Undibacterium</taxon>
    </lineage>
</organism>
<sequence length="535" mass="57909">MWNISIRARLNFAMYGLGILLLLIAIGGFMGVRKSNQALQTVYDDRLVAVGQLDIVIRAILRNQIELASALSVPPEAIPNYLDEVKKNKAIADKEWADYMATYLTPEEKLLADQFAQSRARFLEKGLVPTVKALQDKDQKTAADLFQGPVRTEFESVKKNMDTLLELQLRVGKEEYLDSQANYQRFIWMAGCIVTLGLLVAIGMRFWLVRSISEPLNRAVDFADAIAGGDLTRQIRVDSHDEIGGLLLALQKMSQNLQEIVQKVRYGTETITTASTEIANGNLDLSARTEAQAGSLEETSSSMEELNSTTKQNSDNARQANTLAASASAIATKGGEVVARVVDTMGFINASSQKIVDIISVIDGIAFQTNILALNAAVEAARAGEQGRGFAVVASEVRNLAQRSAAAAKEIKTLITDSVGNVEQGNRLVADAGNTMQEVVSSVRRVTDIMGEITAASREQEIGIEQINEALITMDGVTQQNAALVEQAAAAAKSLQDQAEELERVVSVFKLQHQQVASTAGGRAPQSRKLTLLAG</sequence>
<accession>A0ABS5H0G5</accession>
<keyword evidence="7 14" id="KW-1133">Transmembrane helix</keyword>
<comment type="subcellular location">
    <subcellularLocation>
        <location evidence="1">Cell inner membrane</location>
        <topology evidence="1">Multi-pass membrane protein</topology>
    </subcellularLocation>
</comment>
<proteinExistence type="inferred from homology"/>
<evidence type="ECO:0000256" key="9">
    <source>
        <dbReference type="ARBA" id="ARBA00023224"/>
    </source>
</evidence>
<keyword evidence="3" id="KW-0488">Methylation</keyword>
<evidence type="ECO:0000313" key="17">
    <source>
        <dbReference type="EMBL" id="MBR7792205.1"/>
    </source>
</evidence>
<feature type="coiled-coil region" evidence="12">
    <location>
        <begin position="485"/>
        <end position="512"/>
    </location>
</feature>